<dbReference type="EMBL" id="SEWE01000063">
    <property type="protein sequence ID" value="RYU75834.1"/>
    <property type="molecule type" value="Genomic_DNA"/>
</dbReference>
<dbReference type="InterPro" id="IPR021295">
    <property type="entry name" value="DUF2867"/>
</dbReference>
<keyword evidence="2" id="KW-1185">Reference proteome</keyword>
<dbReference type="Pfam" id="PF11066">
    <property type="entry name" value="DUF2867"/>
    <property type="match status" value="1"/>
</dbReference>
<dbReference type="Proteomes" id="UP000294155">
    <property type="component" value="Unassembled WGS sequence"/>
</dbReference>
<name>A0A4Q5LAX9_9BACT</name>
<dbReference type="RefSeq" id="WP_129922968.1">
    <property type="nucleotide sequence ID" value="NZ_SEWE01000063.1"/>
</dbReference>
<accession>A0A4Q5LAX9</accession>
<organism evidence="1 2">
    <name type="scientific">Hymenobacter persicinus</name>
    <dbReference type="NCBI Taxonomy" id="2025506"/>
    <lineage>
        <taxon>Bacteria</taxon>
        <taxon>Pseudomonadati</taxon>
        <taxon>Bacteroidota</taxon>
        <taxon>Cytophagia</taxon>
        <taxon>Cytophagales</taxon>
        <taxon>Hymenobacteraceae</taxon>
        <taxon>Hymenobacter</taxon>
    </lineage>
</organism>
<comment type="caution">
    <text evidence="1">The sequence shown here is derived from an EMBL/GenBank/DDBJ whole genome shotgun (WGS) entry which is preliminary data.</text>
</comment>
<protein>
    <submittedName>
        <fullName evidence="1">DUF2867 domain-containing protein</fullName>
    </submittedName>
</protein>
<evidence type="ECO:0000313" key="1">
    <source>
        <dbReference type="EMBL" id="RYU75834.1"/>
    </source>
</evidence>
<reference evidence="1 2" key="1">
    <citation type="submission" date="2019-02" db="EMBL/GenBank/DDBJ databases">
        <title>Bacterial novel species isolated from soil.</title>
        <authorList>
            <person name="Jung H.-Y."/>
        </authorList>
    </citation>
    <scope>NUCLEOTIDE SEQUENCE [LARGE SCALE GENOMIC DNA]</scope>
    <source>
        <strain evidence="1 2">1-3-3-3</strain>
    </source>
</reference>
<evidence type="ECO:0000313" key="2">
    <source>
        <dbReference type="Proteomes" id="UP000294155"/>
    </source>
</evidence>
<gene>
    <name evidence="1" type="ORF">EWM57_19405</name>
</gene>
<sequence length="171" mass="19082">MPTSPLTTVAVPVASQLYHDFPGFHYADAYALVLPPAMPSRAPAVAQRLFGQAPGWVRRLLRLRDWLVRPFGLVTFPPAPPRPDARIAPGEQLGPFRIFRVSSPEVLLGLDDRHLDFRVSVWVTEPTVAPPRVVVSTAVRFHNPFGRLYFTLIRPVHGLVVKALLRQALRA</sequence>
<dbReference type="AlphaFoldDB" id="A0A4Q5LAX9"/>
<proteinExistence type="predicted"/>
<dbReference type="OrthoDB" id="7058586at2"/>